<dbReference type="Proteomes" id="UP000271974">
    <property type="component" value="Unassembled WGS sequence"/>
</dbReference>
<evidence type="ECO:0000256" key="6">
    <source>
        <dbReference type="SAM" id="Phobius"/>
    </source>
</evidence>
<feature type="transmembrane region" description="Helical" evidence="6">
    <location>
        <begin position="350"/>
        <end position="370"/>
    </location>
</feature>
<dbReference type="SUPFAM" id="SSF103473">
    <property type="entry name" value="MFS general substrate transporter"/>
    <property type="match status" value="1"/>
</dbReference>
<feature type="transmembrane region" description="Helical" evidence="6">
    <location>
        <begin position="382"/>
        <end position="399"/>
    </location>
</feature>
<reference evidence="8 9" key="1">
    <citation type="submission" date="2019-01" db="EMBL/GenBank/DDBJ databases">
        <title>A draft genome assembly of the solar-powered sea slug Elysia chlorotica.</title>
        <authorList>
            <person name="Cai H."/>
            <person name="Li Q."/>
            <person name="Fang X."/>
            <person name="Li J."/>
            <person name="Curtis N.E."/>
            <person name="Altenburger A."/>
            <person name="Shibata T."/>
            <person name="Feng M."/>
            <person name="Maeda T."/>
            <person name="Schwartz J.A."/>
            <person name="Shigenobu S."/>
            <person name="Lundholm N."/>
            <person name="Nishiyama T."/>
            <person name="Yang H."/>
            <person name="Hasebe M."/>
            <person name="Li S."/>
            <person name="Pierce S.K."/>
            <person name="Wang J."/>
        </authorList>
    </citation>
    <scope>NUCLEOTIDE SEQUENCE [LARGE SCALE GENOMIC DNA]</scope>
    <source>
        <strain evidence="8">EC2010</strain>
        <tissue evidence="8">Whole organism of an adult</tissue>
    </source>
</reference>
<keyword evidence="2 6" id="KW-0812">Transmembrane</keyword>
<feature type="region of interest" description="Disordered" evidence="5">
    <location>
        <begin position="569"/>
        <end position="602"/>
    </location>
</feature>
<evidence type="ECO:0000256" key="2">
    <source>
        <dbReference type="ARBA" id="ARBA00022692"/>
    </source>
</evidence>
<feature type="domain" description="Major facilitator superfamily (MFS) profile" evidence="7">
    <location>
        <begin position="34"/>
        <end position="495"/>
    </location>
</feature>
<feature type="transmembrane region" description="Helical" evidence="6">
    <location>
        <begin position="206"/>
        <end position="227"/>
    </location>
</feature>
<evidence type="ECO:0000259" key="7">
    <source>
        <dbReference type="PROSITE" id="PS50850"/>
    </source>
</evidence>
<dbReference type="PROSITE" id="PS50850">
    <property type="entry name" value="MFS"/>
    <property type="match status" value="1"/>
</dbReference>
<dbReference type="InterPro" id="IPR005828">
    <property type="entry name" value="MFS_sugar_transport-like"/>
</dbReference>
<feature type="compositionally biased region" description="Basic and acidic residues" evidence="5">
    <location>
        <begin position="575"/>
        <end position="587"/>
    </location>
</feature>
<feature type="transmembrane region" description="Helical" evidence="6">
    <location>
        <begin position="149"/>
        <end position="166"/>
    </location>
</feature>
<dbReference type="InterPro" id="IPR036259">
    <property type="entry name" value="MFS_trans_sf"/>
</dbReference>
<proteinExistence type="predicted"/>
<evidence type="ECO:0000256" key="5">
    <source>
        <dbReference type="SAM" id="MobiDB-lite"/>
    </source>
</evidence>
<sequence>MTSNKKYRLSTQRPTTVEDLLDQSGGFGLFQWITTICLFYNKFIAGWSIFQMTFAGIVPSWVCEGPPESDPRNWTVRSCEVTINATTGDQGQCVTYNFAGERRTAISEWDLVCDLDWVKKVLTSIQMGGLLVGACLAGQMGDALGRKKTTYLFVLEHSALNIIAAFSPSWQFFAVCRFFIGIGVGGILVVAFTYGMEFLPTRWRPVCACLPVWAMGVSMFALTAWQLEDWSQLHLVCGLCGLPALIGYFYVPESLRYLTVKGRLTEAEAVMARIAKTNGKTLPPLTSAILQGVAEKEKEIRIKAAHYTYKDIFTNYQTTKITIILCFEWCTFSIIFYGISFGISALAGNIYLNIFLMDALAVPVLVAVFFTQNSIGRKMTALPLLLVSCAAAFACVILLKLDPNSDYGQIITGLSLTAKTGTAASWSVLQTWGTEIYPTVTRNLGYGAANTAARIGGIVVPYVIDFDEYKLAAYIVMGVVLLVDALILLLLPETKGTVLEDSLVAVPETKGSVLDDSLMAVPETKGTVLEDSLMAVPETKGTVLEDSLMAVPEHRAHQTRYSEGIEMQVSAKPGPPKELDSNHRGHQAEAAVTPVTAPQSRG</sequence>
<keyword evidence="3 6" id="KW-1133">Transmembrane helix</keyword>
<protein>
    <recommendedName>
        <fullName evidence="7">Major facilitator superfamily (MFS) profile domain-containing protein</fullName>
    </recommendedName>
</protein>
<dbReference type="GO" id="GO:0016020">
    <property type="term" value="C:membrane"/>
    <property type="evidence" value="ECO:0007669"/>
    <property type="project" value="UniProtKB-SubCell"/>
</dbReference>
<evidence type="ECO:0000313" key="8">
    <source>
        <dbReference type="EMBL" id="RUS78294.1"/>
    </source>
</evidence>
<organism evidence="8 9">
    <name type="scientific">Elysia chlorotica</name>
    <name type="common">Eastern emerald elysia</name>
    <name type="synonym">Sea slug</name>
    <dbReference type="NCBI Taxonomy" id="188477"/>
    <lineage>
        <taxon>Eukaryota</taxon>
        <taxon>Metazoa</taxon>
        <taxon>Spiralia</taxon>
        <taxon>Lophotrochozoa</taxon>
        <taxon>Mollusca</taxon>
        <taxon>Gastropoda</taxon>
        <taxon>Heterobranchia</taxon>
        <taxon>Euthyneura</taxon>
        <taxon>Panpulmonata</taxon>
        <taxon>Sacoglossa</taxon>
        <taxon>Placobranchoidea</taxon>
        <taxon>Plakobranchidae</taxon>
        <taxon>Elysia</taxon>
    </lineage>
</organism>
<dbReference type="PANTHER" id="PTHR24064">
    <property type="entry name" value="SOLUTE CARRIER FAMILY 22 MEMBER"/>
    <property type="match status" value="1"/>
</dbReference>
<keyword evidence="4 6" id="KW-0472">Membrane</keyword>
<dbReference type="STRING" id="188477.A0A433TA14"/>
<feature type="non-terminal residue" evidence="8">
    <location>
        <position position="602"/>
    </location>
</feature>
<evidence type="ECO:0000256" key="1">
    <source>
        <dbReference type="ARBA" id="ARBA00004141"/>
    </source>
</evidence>
<comment type="caution">
    <text evidence="8">The sequence shown here is derived from an EMBL/GenBank/DDBJ whole genome shotgun (WGS) entry which is preliminary data.</text>
</comment>
<evidence type="ECO:0000313" key="9">
    <source>
        <dbReference type="Proteomes" id="UP000271974"/>
    </source>
</evidence>
<dbReference type="OrthoDB" id="3936150at2759"/>
<comment type="subcellular location">
    <subcellularLocation>
        <location evidence="1">Membrane</location>
        <topology evidence="1">Multi-pass membrane protein</topology>
    </subcellularLocation>
</comment>
<feature type="transmembrane region" description="Helical" evidence="6">
    <location>
        <begin position="471"/>
        <end position="491"/>
    </location>
</feature>
<dbReference type="EMBL" id="RQTK01000519">
    <property type="protein sequence ID" value="RUS78294.1"/>
    <property type="molecule type" value="Genomic_DNA"/>
</dbReference>
<name>A0A433TA14_ELYCH</name>
<dbReference type="AlphaFoldDB" id="A0A433TA14"/>
<evidence type="ECO:0000256" key="3">
    <source>
        <dbReference type="ARBA" id="ARBA00022989"/>
    </source>
</evidence>
<feature type="transmembrane region" description="Helical" evidence="6">
    <location>
        <begin position="321"/>
        <end position="344"/>
    </location>
</feature>
<evidence type="ECO:0000256" key="4">
    <source>
        <dbReference type="ARBA" id="ARBA00023136"/>
    </source>
</evidence>
<accession>A0A433TA14</accession>
<dbReference type="InterPro" id="IPR020846">
    <property type="entry name" value="MFS_dom"/>
</dbReference>
<feature type="transmembrane region" description="Helical" evidence="6">
    <location>
        <begin position="233"/>
        <end position="251"/>
    </location>
</feature>
<keyword evidence="9" id="KW-1185">Reference proteome</keyword>
<dbReference type="PROSITE" id="PS00217">
    <property type="entry name" value="SUGAR_TRANSPORT_2"/>
    <property type="match status" value="1"/>
</dbReference>
<dbReference type="Pfam" id="PF00083">
    <property type="entry name" value="Sugar_tr"/>
    <property type="match status" value="1"/>
</dbReference>
<feature type="transmembrane region" description="Helical" evidence="6">
    <location>
        <begin position="172"/>
        <end position="194"/>
    </location>
</feature>
<gene>
    <name evidence="8" type="ORF">EGW08_013929</name>
</gene>
<dbReference type="InterPro" id="IPR005829">
    <property type="entry name" value="Sugar_transporter_CS"/>
</dbReference>
<dbReference type="Gene3D" id="1.20.1250.20">
    <property type="entry name" value="MFS general substrate transporter like domains"/>
    <property type="match status" value="1"/>
</dbReference>
<dbReference type="GO" id="GO:0022857">
    <property type="term" value="F:transmembrane transporter activity"/>
    <property type="evidence" value="ECO:0007669"/>
    <property type="project" value="InterPro"/>
</dbReference>